<name>C7NPZ0_HALUD</name>
<evidence type="ECO:0000313" key="2">
    <source>
        <dbReference type="EMBL" id="ACV10437.1"/>
    </source>
</evidence>
<dbReference type="AlphaFoldDB" id="C7NPZ0"/>
<evidence type="ECO:0000313" key="3">
    <source>
        <dbReference type="Proteomes" id="UP000002071"/>
    </source>
</evidence>
<dbReference type="HOGENOM" id="CLU_1412336_0_0_2"/>
<dbReference type="RefSeq" id="WP_012795314.1">
    <property type="nucleotide sequence ID" value="NC_013158.1"/>
</dbReference>
<dbReference type="Pfam" id="PF26441">
    <property type="entry name" value="DUF8121"/>
    <property type="match status" value="1"/>
</dbReference>
<protein>
    <recommendedName>
        <fullName evidence="1">DUF8121 domain-containing protein</fullName>
    </recommendedName>
</protein>
<keyword evidence="3" id="KW-1185">Reference proteome</keyword>
<dbReference type="GeneID" id="8382512"/>
<feature type="domain" description="DUF8121" evidence="1">
    <location>
        <begin position="29"/>
        <end position="190"/>
    </location>
</feature>
<proteinExistence type="predicted"/>
<reference evidence="2 3" key="1">
    <citation type="journal article" date="2009" name="Stand. Genomic Sci.">
        <title>Complete genome sequence of Halorhabdus utahensis type strain (AX-2).</title>
        <authorList>
            <person name="Anderson I."/>
            <person name="Tindall B.J."/>
            <person name="Pomrenke H."/>
            <person name="Goker M."/>
            <person name="Lapidus A."/>
            <person name="Nolan M."/>
            <person name="Copeland A."/>
            <person name="Glavina Del Rio T."/>
            <person name="Chen F."/>
            <person name="Tice H."/>
            <person name="Cheng J.F."/>
            <person name="Lucas S."/>
            <person name="Chertkov O."/>
            <person name="Bruce D."/>
            <person name="Brettin T."/>
            <person name="Detter J.C."/>
            <person name="Han C."/>
            <person name="Goodwin L."/>
            <person name="Land M."/>
            <person name="Hauser L."/>
            <person name="Chang Y.J."/>
            <person name="Jeffries C.D."/>
            <person name="Pitluck S."/>
            <person name="Pati A."/>
            <person name="Mavromatis K."/>
            <person name="Ivanova N."/>
            <person name="Ovchinnikova G."/>
            <person name="Chen A."/>
            <person name="Palaniappan K."/>
            <person name="Chain P."/>
            <person name="Rohde M."/>
            <person name="Bristow J."/>
            <person name="Eisen J.A."/>
            <person name="Markowitz V."/>
            <person name="Hugenholtz P."/>
            <person name="Kyrpides N.C."/>
            <person name="Klenk H.P."/>
        </authorList>
    </citation>
    <scope>NUCLEOTIDE SEQUENCE [LARGE SCALE GENOMIC DNA]</scope>
    <source>
        <strain evidence="3">DSM 12940 / JCM 11049 / AX-2</strain>
    </source>
</reference>
<dbReference type="eggNOG" id="arCOG13159">
    <property type="taxonomic scope" value="Archaea"/>
</dbReference>
<sequence>MQRRTFLATAGIAGVGGLAGCGTLGGSTELTHTETTDDGDDMEHHVTFYRDDTEQATLSIMQGYAPETTTERFPLRIHLWHRAGLRTERMAFELRGPPGGAGVPAEMYLKVPDGGPWPDIRMDTDDDLTTVIAVDDLGELGAGSLGFELIVDPVTEPVDSIGVHGDITFDRTEAFSGSYHAETREIFDIVSASDQSR</sequence>
<evidence type="ECO:0000259" key="1">
    <source>
        <dbReference type="Pfam" id="PF26441"/>
    </source>
</evidence>
<dbReference type="KEGG" id="hut:Huta_0249"/>
<dbReference type="EMBL" id="CP001687">
    <property type="protein sequence ID" value="ACV10437.1"/>
    <property type="molecule type" value="Genomic_DNA"/>
</dbReference>
<dbReference type="InterPro" id="IPR058434">
    <property type="entry name" value="DUF8121"/>
</dbReference>
<dbReference type="Proteomes" id="UP000002071">
    <property type="component" value="Chromosome"/>
</dbReference>
<dbReference type="STRING" id="519442.Huta_0249"/>
<dbReference type="OrthoDB" id="275831at2157"/>
<gene>
    <name evidence="2" type="ordered locus">Huta_0249</name>
</gene>
<organism evidence="2 3">
    <name type="scientific">Halorhabdus utahensis (strain DSM 12940 / JCM 11049 / AX-2)</name>
    <dbReference type="NCBI Taxonomy" id="519442"/>
    <lineage>
        <taxon>Archaea</taxon>
        <taxon>Methanobacteriati</taxon>
        <taxon>Methanobacteriota</taxon>
        <taxon>Stenosarchaea group</taxon>
        <taxon>Halobacteria</taxon>
        <taxon>Halobacteriales</taxon>
        <taxon>Haloarculaceae</taxon>
        <taxon>Halorhabdus</taxon>
    </lineage>
</organism>
<dbReference type="PROSITE" id="PS51257">
    <property type="entry name" value="PROKAR_LIPOPROTEIN"/>
    <property type="match status" value="1"/>
</dbReference>
<dbReference type="eggNOG" id="arCOG09374">
    <property type="taxonomic scope" value="Archaea"/>
</dbReference>
<accession>C7NPZ0</accession>